<comment type="caution">
    <text evidence="1">The sequence shown here is derived from an EMBL/GenBank/DDBJ whole genome shotgun (WGS) entry which is preliminary data.</text>
</comment>
<evidence type="ECO:0000313" key="1">
    <source>
        <dbReference type="EMBL" id="CAE8658468.1"/>
    </source>
</evidence>
<sequence length="264" mass="28738">MSMDRLVELFLQSARPEGFTGMVPDLDDEALDRGMETVEKMLTSQDAAAMVGTPDATFVCLGMAMEEKPKLHPAAIRCYEKALEFISGRGWERCVVLQQLGAICMRAKRFKEADRRLSECAKACASARGHPREAVLFSGSFGTQQTRLEFGVMVEKLRAKTANELGDLRRAHEHIAEAKRLDALASGDAVERQAALGANKPGQVAPAASSGDSVKELWAATPTEEKRLTQYSFTDEGPTVLVILELNEHLGIGDEGSAVVESLR</sequence>
<organism evidence="1 2">
    <name type="scientific">Polarella glacialis</name>
    <name type="common">Dinoflagellate</name>
    <dbReference type="NCBI Taxonomy" id="89957"/>
    <lineage>
        <taxon>Eukaryota</taxon>
        <taxon>Sar</taxon>
        <taxon>Alveolata</taxon>
        <taxon>Dinophyceae</taxon>
        <taxon>Suessiales</taxon>
        <taxon>Suessiaceae</taxon>
        <taxon>Polarella</taxon>
    </lineage>
</organism>
<name>A0A813J016_POLGL</name>
<protein>
    <submittedName>
        <fullName evidence="1">Uncharacterized protein</fullName>
    </submittedName>
</protein>
<proteinExistence type="predicted"/>
<evidence type="ECO:0000313" key="2">
    <source>
        <dbReference type="Proteomes" id="UP000626109"/>
    </source>
</evidence>
<dbReference type="AlphaFoldDB" id="A0A813J016"/>
<accession>A0A813J016</accession>
<dbReference type="EMBL" id="CAJNNW010016063">
    <property type="protein sequence ID" value="CAE8658468.1"/>
    <property type="molecule type" value="Genomic_DNA"/>
</dbReference>
<gene>
    <name evidence="1" type="ORF">PGLA2088_LOCUS13424</name>
</gene>
<feature type="non-terminal residue" evidence="1">
    <location>
        <position position="264"/>
    </location>
</feature>
<reference evidence="1" key="1">
    <citation type="submission" date="2021-02" db="EMBL/GenBank/DDBJ databases">
        <authorList>
            <person name="Dougan E. K."/>
            <person name="Rhodes N."/>
            <person name="Thang M."/>
            <person name="Chan C."/>
        </authorList>
    </citation>
    <scope>NUCLEOTIDE SEQUENCE</scope>
</reference>
<dbReference type="Proteomes" id="UP000626109">
    <property type="component" value="Unassembled WGS sequence"/>
</dbReference>